<dbReference type="Proteomes" id="UP001148838">
    <property type="component" value="Unassembled WGS sequence"/>
</dbReference>
<evidence type="ECO:0000313" key="3">
    <source>
        <dbReference type="Proteomes" id="UP001148838"/>
    </source>
</evidence>
<proteinExistence type="predicted"/>
<gene>
    <name evidence="2" type="ORF">ANN_12121</name>
</gene>
<dbReference type="EMBL" id="JAJSOF020000015">
    <property type="protein sequence ID" value="KAJ4442255.1"/>
    <property type="molecule type" value="Genomic_DNA"/>
</dbReference>
<reference evidence="2 3" key="1">
    <citation type="journal article" date="2022" name="Allergy">
        <title>Genome assembly and annotation of Periplaneta americana reveal a comprehensive cockroach allergen profile.</title>
        <authorList>
            <person name="Wang L."/>
            <person name="Xiong Q."/>
            <person name="Saelim N."/>
            <person name="Wang L."/>
            <person name="Nong W."/>
            <person name="Wan A.T."/>
            <person name="Shi M."/>
            <person name="Liu X."/>
            <person name="Cao Q."/>
            <person name="Hui J.H.L."/>
            <person name="Sookrung N."/>
            <person name="Leung T.F."/>
            <person name="Tungtrongchitr A."/>
            <person name="Tsui S.K.W."/>
        </authorList>
    </citation>
    <scope>NUCLEOTIDE SEQUENCE [LARGE SCALE GENOMIC DNA]</scope>
    <source>
        <strain evidence="2">PWHHKU_190912</strain>
    </source>
</reference>
<name>A0ABQ8T6Y7_PERAM</name>
<protein>
    <submittedName>
        <fullName evidence="2">Uncharacterized protein</fullName>
    </submittedName>
</protein>
<sequence>MAGLCEGGNEPPGSLKVRSQKDSNGKQAFNRKRSIICGPLEKELRKRLVKWFAWSMALYVTETWTLRLNEEKRMEAFEMWIWRRKGNQLSEDSLNLTCDINNAPLMRQLSKEIMG</sequence>
<evidence type="ECO:0000256" key="1">
    <source>
        <dbReference type="SAM" id="MobiDB-lite"/>
    </source>
</evidence>
<accession>A0ABQ8T6Y7</accession>
<comment type="caution">
    <text evidence="2">The sequence shown here is derived from an EMBL/GenBank/DDBJ whole genome shotgun (WGS) entry which is preliminary data.</text>
</comment>
<organism evidence="2 3">
    <name type="scientific">Periplaneta americana</name>
    <name type="common">American cockroach</name>
    <name type="synonym">Blatta americana</name>
    <dbReference type="NCBI Taxonomy" id="6978"/>
    <lineage>
        <taxon>Eukaryota</taxon>
        <taxon>Metazoa</taxon>
        <taxon>Ecdysozoa</taxon>
        <taxon>Arthropoda</taxon>
        <taxon>Hexapoda</taxon>
        <taxon>Insecta</taxon>
        <taxon>Pterygota</taxon>
        <taxon>Neoptera</taxon>
        <taxon>Polyneoptera</taxon>
        <taxon>Dictyoptera</taxon>
        <taxon>Blattodea</taxon>
        <taxon>Blattoidea</taxon>
        <taxon>Blattidae</taxon>
        <taxon>Blattinae</taxon>
        <taxon>Periplaneta</taxon>
    </lineage>
</organism>
<keyword evidence="3" id="KW-1185">Reference proteome</keyword>
<feature type="region of interest" description="Disordered" evidence="1">
    <location>
        <begin position="1"/>
        <end position="26"/>
    </location>
</feature>
<evidence type="ECO:0000313" key="2">
    <source>
        <dbReference type="EMBL" id="KAJ4442255.1"/>
    </source>
</evidence>